<comment type="caution">
    <text evidence="1">The sequence shown here is derived from an EMBL/GenBank/DDBJ whole genome shotgun (WGS) entry which is preliminary data.</text>
</comment>
<dbReference type="AlphaFoldDB" id="A0A2G8LD13"/>
<sequence length="70" mass="8225">MLSYDLRLVINSDHAESISFLEDVRQLVRFQKLPADYYVEIITGMKERKEIKKDQFVSEIDALKHLKLVG</sequence>
<keyword evidence="2" id="KW-1185">Reference proteome</keyword>
<name>A0A2G8LD13_STIJA</name>
<organism evidence="1 2">
    <name type="scientific">Stichopus japonicus</name>
    <name type="common">Sea cucumber</name>
    <dbReference type="NCBI Taxonomy" id="307972"/>
    <lineage>
        <taxon>Eukaryota</taxon>
        <taxon>Metazoa</taxon>
        <taxon>Echinodermata</taxon>
        <taxon>Eleutherozoa</taxon>
        <taxon>Echinozoa</taxon>
        <taxon>Holothuroidea</taxon>
        <taxon>Aspidochirotacea</taxon>
        <taxon>Aspidochirotida</taxon>
        <taxon>Stichopodidae</taxon>
        <taxon>Apostichopus</taxon>
    </lineage>
</organism>
<dbReference type="Proteomes" id="UP000230750">
    <property type="component" value="Unassembled WGS sequence"/>
</dbReference>
<evidence type="ECO:0000313" key="1">
    <source>
        <dbReference type="EMBL" id="PIK58133.1"/>
    </source>
</evidence>
<proteinExistence type="predicted"/>
<accession>A0A2G8LD13</accession>
<reference evidence="1 2" key="1">
    <citation type="journal article" date="2017" name="PLoS Biol.">
        <title>The sea cucumber genome provides insights into morphological evolution and visceral regeneration.</title>
        <authorList>
            <person name="Zhang X."/>
            <person name="Sun L."/>
            <person name="Yuan J."/>
            <person name="Sun Y."/>
            <person name="Gao Y."/>
            <person name="Zhang L."/>
            <person name="Li S."/>
            <person name="Dai H."/>
            <person name="Hamel J.F."/>
            <person name="Liu C."/>
            <person name="Yu Y."/>
            <person name="Liu S."/>
            <person name="Lin W."/>
            <person name="Guo K."/>
            <person name="Jin S."/>
            <person name="Xu P."/>
            <person name="Storey K.B."/>
            <person name="Huan P."/>
            <person name="Zhang T."/>
            <person name="Zhou Y."/>
            <person name="Zhang J."/>
            <person name="Lin C."/>
            <person name="Li X."/>
            <person name="Xing L."/>
            <person name="Huo D."/>
            <person name="Sun M."/>
            <person name="Wang L."/>
            <person name="Mercier A."/>
            <person name="Li F."/>
            <person name="Yang H."/>
            <person name="Xiang J."/>
        </authorList>
    </citation>
    <scope>NUCLEOTIDE SEQUENCE [LARGE SCALE GENOMIC DNA]</scope>
    <source>
        <strain evidence="1">Shaxun</strain>
        <tissue evidence="1">Muscle</tissue>
    </source>
</reference>
<evidence type="ECO:0000313" key="2">
    <source>
        <dbReference type="Proteomes" id="UP000230750"/>
    </source>
</evidence>
<dbReference type="EMBL" id="MRZV01000121">
    <property type="protein sequence ID" value="PIK58133.1"/>
    <property type="molecule type" value="Genomic_DNA"/>
</dbReference>
<protein>
    <submittedName>
        <fullName evidence="1">Uncharacterized protein</fullName>
    </submittedName>
</protein>
<gene>
    <name evidence="1" type="ORF">BSL78_04932</name>
</gene>